<comment type="caution">
    <text evidence="2">The sequence shown here is derived from an EMBL/GenBank/DDBJ whole genome shotgun (WGS) entry which is preliminary data.</text>
</comment>
<keyword evidence="1" id="KW-0808">Transferase</keyword>
<organism evidence="2 3">
    <name type="scientific">Vanilla planifolia</name>
    <name type="common">Vanilla</name>
    <dbReference type="NCBI Taxonomy" id="51239"/>
    <lineage>
        <taxon>Eukaryota</taxon>
        <taxon>Viridiplantae</taxon>
        <taxon>Streptophyta</taxon>
        <taxon>Embryophyta</taxon>
        <taxon>Tracheophyta</taxon>
        <taxon>Spermatophyta</taxon>
        <taxon>Magnoliopsida</taxon>
        <taxon>Liliopsida</taxon>
        <taxon>Asparagales</taxon>
        <taxon>Orchidaceae</taxon>
        <taxon>Vanilloideae</taxon>
        <taxon>Vanilleae</taxon>
        <taxon>Vanilla</taxon>
    </lineage>
</organism>
<dbReference type="EMBL" id="JADCNL010000007">
    <property type="protein sequence ID" value="KAG0472898.1"/>
    <property type="molecule type" value="Genomic_DNA"/>
</dbReference>
<proteinExistence type="predicted"/>
<dbReference type="GO" id="GO:0032259">
    <property type="term" value="P:methylation"/>
    <property type="evidence" value="ECO:0007669"/>
    <property type="project" value="UniProtKB-KW"/>
</dbReference>
<evidence type="ECO:0008006" key="4">
    <source>
        <dbReference type="Google" id="ProtNLM"/>
    </source>
</evidence>
<accession>A0A835UT14</accession>
<dbReference type="GO" id="GO:0008168">
    <property type="term" value="F:methyltransferase activity"/>
    <property type="evidence" value="ECO:0007669"/>
    <property type="project" value="UniProtKB-KW"/>
</dbReference>
<evidence type="ECO:0000256" key="1">
    <source>
        <dbReference type="ARBA" id="ARBA00022603"/>
    </source>
</evidence>
<keyword evidence="3" id="KW-1185">Reference proteome</keyword>
<protein>
    <recommendedName>
        <fullName evidence="4">Methyltransferase</fullName>
    </recommendedName>
</protein>
<keyword evidence="1" id="KW-0489">Methyltransferase</keyword>
<evidence type="ECO:0000313" key="3">
    <source>
        <dbReference type="Proteomes" id="UP000636800"/>
    </source>
</evidence>
<dbReference type="InterPro" id="IPR004159">
    <property type="entry name" value="Put_SAM_MeTrfase"/>
</dbReference>
<reference evidence="2 3" key="1">
    <citation type="journal article" date="2020" name="Nat. Food">
        <title>A phased Vanilla planifolia genome enables genetic improvement of flavour and production.</title>
        <authorList>
            <person name="Hasing T."/>
            <person name="Tang H."/>
            <person name="Brym M."/>
            <person name="Khazi F."/>
            <person name="Huang T."/>
            <person name="Chambers A.H."/>
        </authorList>
    </citation>
    <scope>NUCLEOTIDE SEQUENCE [LARGE SCALE GENOMIC DNA]</scope>
    <source>
        <tissue evidence="2">Leaf</tissue>
    </source>
</reference>
<gene>
    <name evidence="2" type="ORF">HPP92_014755</name>
</gene>
<dbReference type="AlphaFoldDB" id="A0A835UT14"/>
<dbReference type="Proteomes" id="UP000636800">
    <property type="component" value="Chromosome 7"/>
</dbReference>
<evidence type="ECO:0000313" key="2">
    <source>
        <dbReference type="EMBL" id="KAG0472898.1"/>
    </source>
</evidence>
<sequence>MDRILRPTGFVIVRDSVPWQSCFKKYFRALHWELVAAVDSEADSNPEDGEIILLIQKKMWFVDESLKD</sequence>
<dbReference type="Pfam" id="PF03141">
    <property type="entry name" value="Methyltransf_29"/>
    <property type="match status" value="1"/>
</dbReference>
<name>A0A835UT14_VANPL</name>
<dbReference type="OrthoDB" id="1635367at2759"/>